<evidence type="ECO:0000313" key="3">
    <source>
        <dbReference type="Proteomes" id="UP000502345"/>
    </source>
</evidence>
<feature type="region of interest" description="Disordered" evidence="1">
    <location>
        <begin position="202"/>
        <end position="227"/>
    </location>
</feature>
<reference evidence="2 3" key="1">
    <citation type="submission" date="2020-03" db="EMBL/GenBank/DDBJ databases">
        <title>Screen low temperature-resistant strains for efficient degradation of petroleum hydrocarbons under the low temperature.</title>
        <authorList>
            <person name="Wang Y."/>
            <person name="Chen J."/>
        </authorList>
    </citation>
    <scope>NUCLEOTIDE SEQUENCE [LARGE SCALE GENOMIC DNA]</scope>
    <source>
        <strain evidence="2 3">KB1</strain>
    </source>
</reference>
<dbReference type="Proteomes" id="UP000502345">
    <property type="component" value="Chromosome"/>
</dbReference>
<name>A0A6G9CV54_RHOER</name>
<proteinExistence type="predicted"/>
<protein>
    <submittedName>
        <fullName evidence="2">Uncharacterized protein</fullName>
    </submittedName>
</protein>
<organism evidence="2 3">
    <name type="scientific">Rhodococcus erythropolis</name>
    <name type="common">Arthrobacter picolinophilus</name>
    <dbReference type="NCBI Taxonomy" id="1833"/>
    <lineage>
        <taxon>Bacteria</taxon>
        <taxon>Bacillati</taxon>
        <taxon>Actinomycetota</taxon>
        <taxon>Actinomycetes</taxon>
        <taxon>Mycobacteriales</taxon>
        <taxon>Nocardiaceae</taxon>
        <taxon>Rhodococcus</taxon>
        <taxon>Rhodococcus erythropolis group</taxon>
    </lineage>
</organism>
<evidence type="ECO:0000313" key="2">
    <source>
        <dbReference type="EMBL" id="QIP40945.1"/>
    </source>
</evidence>
<accession>A0A6G9CV54</accession>
<evidence type="ECO:0000256" key="1">
    <source>
        <dbReference type="SAM" id="MobiDB-lite"/>
    </source>
</evidence>
<feature type="compositionally biased region" description="Basic and acidic residues" evidence="1">
    <location>
        <begin position="210"/>
        <end position="219"/>
    </location>
</feature>
<dbReference type="EMBL" id="CP050124">
    <property type="protein sequence ID" value="QIP40945.1"/>
    <property type="molecule type" value="Genomic_DNA"/>
</dbReference>
<gene>
    <name evidence="2" type="ORF">G9444_3701</name>
</gene>
<dbReference type="AlphaFoldDB" id="A0A6G9CV54"/>
<sequence>MLVTPATGDHSAVGTAVIRFGSIGSGERGVHRIFETEQTVPVPAGRADEIRGQRATGVLADVLTLEADLPELVRDLGSNRRIHAAREVRESLVAVHLLKQIFFRNGIAELGVDSGGDLGEAIAHFRRLLVTLGALLDALGARFLEFLAYPHRLESQRLGFHGEGEGVSVAIGYRATYSRIDLGRGSLIGRFRSQTRRVDSLNPQELQCRNGERTTHGDTTDSLTKRK</sequence>